<proteinExistence type="predicted"/>
<evidence type="ECO:0000313" key="2">
    <source>
        <dbReference type="EMBL" id="MFI6498203.1"/>
    </source>
</evidence>
<keyword evidence="1" id="KW-0472">Membrane</keyword>
<keyword evidence="1" id="KW-0812">Transmembrane</keyword>
<accession>A0ABW7YQL0</accession>
<name>A0ABW7YQL0_9ACTN</name>
<feature type="transmembrane region" description="Helical" evidence="1">
    <location>
        <begin position="98"/>
        <end position="115"/>
    </location>
</feature>
<comment type="caution">
    <text evidence="2">The sequence shown here is derived from an EMBL/GenBank/DDBJ whole genome shotgun (WGS) entry which is preliminary data.</text>
</comment>
<evidence type="ECO:0000313" key="3">
    <source>
        <dbReference type="Proteomes" id="UP001612741"/>
    </source>
</evidence>
<keyword evidence="1" id="KW-1133">Transmembrane helix</keyword>
<sequence>MRNPVFLTVNVLATLLTMAVSVLVIADPGFALPAGAEVTAAVETFARATSIRSMAIGTVLLVLLARGGRSGALALLWVTGLLQAGDAVVHLLNGNPSAVAGAALAAVAVGSAWWLSRH</sequence>
<dbReference type="EMBL" id="JBITGY010000003">
    <property type="protein sequence ID" value="MFI6498203.1"/>
    <property type="molecule type" value="Genomic_DNA"/>
</dbReference>
<organism evidence="2 3">
    <name type="scientific">Nonomuraea typhae</name>
    <dbReference type="NCBI Taxonomy" id="2603600"/>
    <lineage>
        <taxon>Bacteria</taxon>
        <taxon>Bacillati</taxon>
        <taxon>Actinomycetota</taxon>
        <taxon>Actinomycetes</taxon>
        <taxon>Streptosporangiales</taxon>
        <taxon>Streptosporangiaceae</taxon>
        <taxon>Nonomuraea</taxon>
    </lineage>
</organism>
<gene>
    <name evidence="2" type="ORF">ACIBG2_12490</name>
</gene>
<dbReference type="RefSeq" id="WP_397081460.1">
    <property type="nucleotide sequence ID" value="NZ_JBITGY010000003.1"/>
</dbReference>
<reference evidence="2 3" key="1">
    <citation type="submission" date="2024-10" db="EMBL/GenBank/DDBJ databases">
        <title>The Natural Products Discovery Center: Release of the First 8490 Sequenced Strains for Exploring Actinobacteria Biosynthetic Diversity.</title>
        <authorList>
            <person name="Kalkreuter E."/>
            <person name="Kautsar S.A."/>
            <person name="Yang D."/>
            <person name="Bader C.D."/>
            <person name="Teijaro C.N."/>
            <person name="Fluegel L."/>
            <person name="Davis C.M."/>
            <person name="Simpson J.R."/>
            <person name="Lauterbach L."/>
            <person name="Steele A.D."/>
            <person name="Gui C."/>
            <person name="Meng S."/>
            <person name="Li G."/>
            <person name="Viehrig K."/>
            <person name="Ye F."/>
            <person name="Su P."/>
            <person name="Kiefer A.F."/>
            <person name="Nichols A."/>
            <person name="Cepeda A.J."/>
            <person name="Yan W."/>
            <person name="Fan B."/>
            <person name="Jiang Y."/>
            <person name="Adhikari A."/>
            <person name="Zheng C.-J."/>
            <person name="Schuster L."/>
            <person name="Cowan T.M."/>
            <person name="Smanski M.J."/>
            <person name="Chevrette M.G."/>
            <person name="De Carvalho L.P.S."/>
            <person name="Shen B."/>
        </authorList>
    </citation>
    <scope>NUCLEOTIDE SEQUENCE [LARGE SCALE GENOMIC DNA]</scope>
    <source>
        <strain evidence="2 3">NPDC050545</strain>
    </source>
</reference>
<protein>
    <recommendedName>
        <fullName evidence="4">DUF4267 domain-containing protein</fullName>
    </recommendedName>
</protein>
<evidence type="ECO:0008006" key="4">
    <source>
        <dbReference type="Google" id="ProtNLM"/>
    </source>
</evidence>
<evidence type="ECO:0000256" key="1">
    <source>
        <dbReference type="SAM" id="Phobius"/>
    </source>
</evidence>
<dbReference type="Proteomes" id="UP001612741">
    <property type="component" value="Unassembled WGS sequence"/>
</dbReference>
<keyword evidence="3" id="KW-1185">Reference proteome</keyword>